<evidence type="ECO:0000313" key="4">
    <source>
        <dbReference type="Proteomes" id="UP000261540"/>
    </source>
</evidence>
<reference evidence="3" key="1">
    <citation type="submission" date="2025-08" db="UniProtKB">
        <authorList>
            <consortium name="Ensembl"/>
        </authorList>
    </citation>
    <scope>IDENTIFICATION</scope>
</reference>
<protein>
    <recommendedName>
        <fullName evidence="5">DUF4371 domain-containing protein</fullName>
    </recommendedName>
</protein>
<proteinExistence type="predicted"/>
<dbReference type="PANTHER" id="PTHR45749">
    <property type="match status" value="1"/>
</dbReference>
<dbReference type="GeneTree" id="ENSGT00940000154356"/>
<feature type="domain" description="HAT C-terminal dimerisation" evidence="1">
    <location>
        <begin position="488"/>
        <end position="552"/>
    </location>
</feature>
<sequence length="588" mass="66367">MLPREKANESLLSTLTKEHSKHIQENRSYIKTVAEVLLLTATQNISQRGHRETSDADNRGNFLAILNAIGNHDPFVKKKLTGSRNAKYTSHQIQNEILDTLAEMVRSSIINEVKESGVFSIMSDETKDTKKKEQISFVLRYYYQGAVKESFLHFESADQLDAAGLTKKIIELLERYGLDYKNNLVGQSYDGASVMSGKHSGVQACIKDVAKQAFYVHCNAHSLNLVLVDTIKAVPPADTFFALLQRLYVFLSGSHVHIKWLDTQKEMCPGTPRELQRLCDTRWACRHSACHTVLERLPAITCVLEKVAAENHGERSIDARGLLTQIDLQFIGLLVTCTKIFGENLESLESLWKEVVNTAENSNVETEPIPKRKLKQSKMLDGHTVMSSVGERSEQTRDSFRTSIFYPVLDVMLSELKRRFSKPNCAIMMGIQALNPSSASFCKEEALFSFASIYACNIDDLTHEIHQMKRVLQRKVASGIQKPSNIVELTNMIEPFKDVFHELFRLCKIAIAIPVSTASCEHSFSTLKLVKTFLRSTMDDSRLSNLGVLSVESSRAKSLDMENFVNRFSKQDDMKDSVLIFIVDLILR</sequence>
<dbReference type="GO" id="GO:0046983">
    <property type="term" value="F:protein dimerization activity"/>
    <property type="evidence" value="ECO:0007669"/>
    <property type="project" value="InterPro"/>
</dbReference>
<dbReference type="Pfam" id="PF14291">
    <property type="entry name" value="DUF4371"/>
    <property type="match status" value="1"/>
</dbReference>
<dbReference type="Ensembl" id="ENSPKIT00000042411.1">
    <property type="protein sequence ID" value="ENSPKIP00000017891.1"/>
    <property type="gene ID" value="ENSPKIG00000003630.1"/>
</dbReference>
<accession>A0A3B3RJL6</accession>
<dbReference type="InterPro" id="IPR012337">
    <property type="entry name" value="RNaseH-like_sf"/>
</dbReference>
<dbReference type="Pfam" id="PF05699">
    <property type="entry name" value="Dimer_Tnp_hAT"/>
    <property type="match status" value="1"/>
</dbReference>
<dbReference type="STRING" id="1676925.ENSPKIP00000017891"/>
<evidence type="ECO:0000259" key="2">
    <source>
        <dbReference type="Pfam" id="PF14291"/>
    </source>
</evidence>
<feature type="domain" description="DUF4371" evidence="2">
    <location>
        <begin position="23"/>
        <end position="201"/>
    </location>
</feature>
<reference evidence="3" key="2">
    <citation type="submission" date="2025-09" db="UniProtKB">
        <authorList>
            <consortium name="Ensembl"/>
        </authorList>
    </citation>
    <scope>IDENTIFICATION</scope>
</reference>
<name>A0A3B3RJL6_9TELE</name>
<dbReference type="AlphaFoldDB" id="A0A3B3RJL6"/>
<dbReference type="InterPro" id="IPR025398">
    <property type="entry name" value="DUF4371"/>
</dbReference>
<dbReference type="InterPro" id="IPR008906">
    <property type="entry name" value="HATC_C_dom"/>
</dbReference>
<organism evidence="3 4">
    <name type="scientific">Paramormyrops kingsleyae</name>
    <dbReference type="NCBI Taxonomy" id="1676925"/>
    <lineage>
        <taxon>Eukaryota</taxon>
        <taxon>Metazoa</taxon>
        <taxon>Chordata</taxon>
        <taxon>Craniata</taxon>
        <taxon>Vertebrata</taxon>
        <taxon>Euteleostomi</taxon>
        <taxon>Actinopterygii</taxon>
        <taxon>Neopterygii</taxon>
        <taxon>Teleostei</taxon>
        <taxon>Osteoglossocephala</taxon>
        <taxon>Osteoglossomorpha</taxon>
        <taxon>Osteoglossiformes</taxon>
        <taxon>Mormyridae</taxon>
        <taxon>Paramormyrops</taxon>
    </lineage>
</organism>
<evidence type="ECO:0000313" key="3">
    <source>
        <dbReference type="Ensembl" id="ENSPKIP00000017891.1"/>
    </source>
</evidence>
<dbReference type="SUPFAM" id="SSF53098">
    <property type="entry name" value="Ribonuclease H-like"/>
    <property type="match status" value="1"/>
</dbReference>
<dbReference type="Proteomes" id="UP000261540">
    <property type="component" value="Unplaced"/>
</dbReference>
<evidence type="ECO:0008006" key="5">
    <source>
        <dbReference type="Google" id="ProtNLM"/>
    </source>
</evidence>
<keyword evidence="4" id="KW-1185">Reference proteome</keyword>
<dbReference type="PANTHER" id="PTHR45749:SF37">
    <property type="entry name" value="OS05G0311600 PROTEIN"/>
    <property type="match status" value="1"/>
</dbReference>
<evidence type="ECO:0000259" key="1">
    <source>
        <dbReference type="Pfam" id="PF05699"/>
    </source>
</evidence>